<name>A0A6B3KGY7_XANEU</name>
<reference evidence="1" key="1">
    <citation type="submission" date="2019-11" db="EMBL/GenBank/DDBJ databases">
        <title>Genome-resolved metagenomics to study the prevalence of co-infection and intraspecific heterogeneity among plant pathogen metapopulations.</title>
        <authorList>
            <person name="Newberry E."/>
            <person name="Bhandari R."/>
            <person name="Kemble J."/>
            <person name="Sikora E."/>
            <person name="Potnis N."/>
        </authorList>
    </citation>
    <scope>NUCLEOTIDE SEQUENCE</scope>
    <source>
        <strain evidence="1">Xe_Pep_Tuscaloosa_18b</strain>
    </source>
</reference>
<accession>A0A6B3KGY7</accession>
<proteinExistence type="predicted"/>
<evidence type="ECO:0000313" key="1">
    <source>
        <dbReference type="EMBL" id="NEK73924.1"/>
    </source>
</evidence>
<gene>
    <name evidence="1" type="ORF">G3W62_14230</name>
</gene>
<organism evidence="1">
    <name type="scientific">Xanthomonas euvesicatoria</name>
    <dbReference type="NCBI Taxonomy" id="456327"/>
    <lineage>
        <taxon>Bacteria</taxon>
        <taxon>Pseudomonadati</taxon>
        <taxon>Pseudomonadota</taxon>
        <taxon>Gammaproteobacteria</taxon>
        <taxon>Lysobacterales</taxon>
        <taxon>Lysobacteraceae</taxon>
        <taxon>Xanthomonas</taxon>
    </lineage>
</organism>
<dbReference type="EMBL" id="JAAGYV010000101">
    <property type="protein sequence ID" value="NEK73924.1"/>
    <property type="molecule type" value="Genomic_DNA"/>
</dbReference>
<comment type="caution">
    <text evidence="1">The sequence shown here is derived from an EMBL/GenBank/DDBJ whole genome shotgun (WGS) entry which is preliminary data.</text>
</comment>
<dbReference type="AlphaFoldDB" id="A0A6B3KGY7"/>
<sequence>MKKLHTHPSLEKLAQECREWLEQAQAKGKAEQAEAAIQKFLDMPGELDPKAGLQLDRLALYFDVASCDGFFRSDTEDLSRLIQHAVQLRALVFRWDAMYSDMRQDLGNWPREFSDSMKAMGPSMLSWWGQASTCAQLYIEMAEKDQRINTMPEMRKVKNATSDVFAVELFSTHFNIPTCFKPLKPLIPEYQAVLDAWNTVDEVKFQALMQMAADFHISRSKENTDRTRYEFDATIDRVFPAELLAIQALRRKHHLPEFDADHALIDTPWKVLREIKSVDVHPLDKAVEERLIKDYPQFR</sequence>
<dbReference type="RefSeq" id="WP_011346322.1">
    <property type="nucleotide sequence ID" value="NZ_CP167827.1"/>
</dbReference>
<protein>
    <submittedName>
        <fullName evidence="1">Uncharacterized protein</fullName>
    </submittedName>
</protein>